<dbReference type="AlphaFoldDB" id="A0A6A4J951"/>
<dbReference type="Gene3D" id="2.60.120.650">
    <property type="entry name" value="Cupin"/>
    <property type="match status" value="1"/>
</dbReference>
<keyword evidence="6" id="KW-1185">Reference proteome</keyword>
<dbReference type="GO" id="GO:0008270">
    <property type="term" value="F:zinc ion binding"/>
    <property type="evidence" value="ECO:0007669"/>
    <property type="project" value="UniProtKB-KW"/>
</dbReference>
<dbReference type="Pfam" id="PF25298">
    <property type="entry name" value="Baculo_FP_2nd"/>
    <property type="match status" value="1"/>
</dbReference>
<evidence type="ECO:0000256" key="1">
    <source>
        <dbReference type="ARBA" id="ARBA00022723"/>
    </source>
</evidence>
<reference evidence="5" key="1">
    <citation type="journal article" date="2021" name="Mol. Ecol. Resour.">
        <title>Apolygus lucorum genome provides insights into omnivorousness and mesophyll feeding.</title>
        <authorList>
            <person name="Liu Y."/>
            <person name="Liu H."/>
            <person name="Wang H."/>
            <person name="Huang T."/>
            <person name="Liu B."/>
            <person name="Yang B."/>
            <person name="Yin L."/>
            <person name="Li B."/>
            <person name="Zhang Y."/>
            <person name="Zhang S."/>
            <person name="Jiang F."/>
            <person name="Zhang X."/>
            <person name="Ren Y."/>
            <person name="Wang B."/>
            <person name="Wang S."/>
            <person name="Lu Y."/>
            <person name="Wu K."/>
            <person name="Fan W."/>
            <person name="Wang G."/>
        </authorList>
    </citation>
    <scope>NUCLEOTIDE SEQUENCE</scope>
    <source>
        <strain evidence="5">12Hb</strain>
    </source>
</reference>
<gene>
    <name evidence="5" type="ORF">GE061_019812</name>
</gene>
<dbReference type="OrthoDB" id="6595105at2759"/>
<dbReference type="EMBL" id="WIXP02000009">
    <property type="protein sequence ID" value="KAF6205639.1"/>
    <property type="molecule type" value="Genomic_DNA"/>
</dbReference>
<evidence type="ECO:0000256" key="2">
    <source>
        <dbReference type="ARBA" id="ARBA00022771"/>
    </source>
</evidence>
<dbReference type="SUPFAM" id="SSF57903">
    <property type="entry name" value="FYVE/PHD zinc finger"/>
    <property type="match status" value="1"/>
</dbReference>
<name>A0A6A4J951_APOLU</name>
<organism evidence="5 6">
    <name type="scientific">Apolygus lucorum</name>
    <name type="common">Small green plant bug</name>
    <name type="synonym">Lygocoris lucorum</name>
    <dbReference type="NCBI Taxonomy" id="248454"/>
    <lineage>
        <taxon>Eukaryota</taxon>
        <taxon>Metazoa</taxon>
        <taxon>Ecdysozoa</taxon>
        <taxon>Arthropoda</taxon>
        <taxon>Hexapoda</taxon>
        <taxon>Insecta</taxon>
        <taxon>Pterygota</taxon>
        <taxon>Neoptera</taxon>
        <taxon>Paraneoptera</taxon>
        <taxon>Hemiptera</taxon>
        <taxon>Heteroptera</taxon>
        <taxon>Panheteroptera</taxon>
        <taxon>Cimicomorpha</taxon>
        <taxon>Miridae</taxon>
        <taxon>Mirini</taxon>
        <taxon>Apolygus</taxon>
    </lineage>
</organism>
<accession>A0A6A4J951</accession>
<protein>
    <recommendedName>
        <fullName evidence="4">Zinc finger PHD-type domain-containing protein</fullName>
    </recommendedName>
</protein>
<dbReference type="InterPro" id="IPR011011">
    <property type="entry name" value="Znf_FYVE_PHD"/>
</dbReference>
<comment type="caution">
    <text evidence="5">The sequence shown here is derived from an EMBL/GenBank/DDBJ whole genome shotgun (WGS) entry which is preliminary data.</text>
</comment>
<dbReference type="Proteomes" id="UP000466442">
    <property type="component" value="Linkage Group LG9"/>
</dbReference>
<evidence type="ECO:0000313" key="5">
    <source>
        <dbReference type="EMBL" id="KAF6205639.1"/>
    </source>
</evidence>
<evidence type="ECO:0000259" key="4">
    <source>
        <dbReference type="SMART" id="SM00249"/>
    </source>
</evidence>
<dbReference type="InterPro" id="IPR019786">
    <property type="entry name" value="Zinc_finger_PHD-type_CS"/>
</dbReference>
<keyword evidence="3" id="KW-0862">Zinc</keyword>
<evidence type="ECO:0000256" key="3">
    <source>
        <dbReference type="ARBA" id="ARBA00022833"/>
    </source>
</evidence>
<evidence type="ECO:0000313" key="6">
    <source>
        <dbReference type="Proteomes" id="UP000466442"/>
    </source>
</evidence>
<dbReference type="SMART" id="SM00249">
    <property type="entry name" value="PHD"/>
    <property type="match status" value="1"/>
</dbReference>
<sequence length="338" mass="38856">MTDKCNSCRKGFAHNAYKMKCSVCKGVFHLECVNFKKEDYLFHKDSQTPWNCKGCLKVKRLSSRDDSIDSRKSASDDDGESDLKQIILSFRKEVTLANKDMKRELSNNSSDIKDLKEHLNTYSDYIKENTDAIGALRAELASLREQNEQLRTHNDVLQKKVNALEAQVVDNEQNALAKVVEISGIPSTTNENVVDIVKSVCRAVEFDMSESMFDNCFRRRPSPKSNFPGIICLSFIRRLDKDAFISATRRKRDLSTHDVGIDTRGDPSRIFINQSLTYHKRQLLNRAKVFKKEHQFKFVWIRSGSVMIRKDENSTIYEVRKSDDLDKILSKNGQPPRS</sequence>
<keyword evidence="1" id="KW-0479">Metal-binding</keyword>
<dbReference type="InterPro" id="IPR001965">
    <property type="entry name" value="Znf_PHD"/>
</dbReference>
<dbReference type="PROSITE" id="PS01359">
    <property type="entry name" value="ZF_PHD_1"/>
    <property type="match status" value="1"/>
</dbReference>
<dbReference type="InterPro" id="IPR057251">
    <property type="entry name" value="FP_C"/>
</dbReference>
<feature type="domain" description="Zinc finger PHD-type" evidence="4">
    <location>
        <begin position="4"/>
        <end position="56"/>
    </location>
</feature>
<keyword evidence="2" id="KW-0863">Zinc-finger</keyword>
<proteinExistence type="predicted"/>